<accession>D9I681</accession>
<dbReference type="GO" id="GO:0016787">
    <property type="term" value="F:hydrolase activity"/>
    <property type="evidence" value="ECO:0007669"/>
    <property type="project" value="UniProtKB-KW"/>
</dbReference>
<proteinExistence type="inferred from homology"/>
<name>D9I681_9CAUD</name>
<comment type="catalytic activity">
    <reaction evidence="3">
        <text>3',3',3'-c-tri-AMP + H2O = A[3'-5']pA[3'-5']pAp[3'] + H(+)</text>
        <dbReference type="Rhea" id="RHEA:72859"/>
        <dbReference type="ChEBI" id="CHEBI:15377"/>
        <dbReference type="ChEBI" id="CHEBI:15378"/>
        <dbReference type="ChEBI" id="CHEBI:192523"/>
        <dbReference type="ChEBI" id="CHEBI:192530"/>
    </reaction>
    <physiologicalReaction direction="left-to-right" evidence="3">
        <dbReference type="Rhea" id="RHEA:72860"/>
    </physiologicalReaction>
</comment>
<dbReference type="Pfam" id="PF23474">
    <property type="entry name" value="Acb1"/>
    <property type="match status" value="1"/>
</dbReference>
<evidence type="ECO:0000256" key="1">
    <source>
        <dbReference type="ARBA" id="ARBA00022801"/>
    </source>
</evidence>
<comment type="catalytic activity">
    <reaction evidence="5">
        <text>3',3'-cGAMP + H2O = G[3'-5']pAp[3'] + H(+)</text>
        <dbReference type="Rhea" id="RHEA:72831"/>
        <dbReference type="ChEBI" id="CHEBI:15377"/>
        <dbReference type="ChEBI" id="CHEBI:15378"/>
        <dbReference type="ChEBI" id="CHEBI:71501"/>
        <dbReference type="ChEBI" id="CHEBI:192497"/>
    </reaction>
    <physiologicalReaction direction="left-to-right" evidence="5">
        <dbReference type="Rhea" id="RHEA:72832"/>
    </physiologicalReaction>
</comment>
<reference evidence="10 11" key="1">
    <citation type="journal article" date="2010" name="Virol. J.">
        <title>Genomes of the T4-related bacteriophages as windows on microbial genome evolution.</title>
        <authorList>
            <person name="Petrov V.M."/>
            <person name="Ratnayaka S."/>
            <person name="Nolan J.M."/>
            <person name="Miller E.S."/>
            <person name="Karam J.D."/>
        </authorList>
    </citation>
    <scope>NUCLEOTIDE SEQUENCE [LARGE SCALE GENOMIC DNA]</scope>
    <source>
        <strain evidence="10">Acj133</strain>
    </source>
</reference>
<comment type="catalytic activity">
    <reaction evidence="4">
        <text>3',3',3'-cAAG + H2O = A[3'-5']pG[3'-5']pAp[3'] + H(+)</text>
        <dbReference type="Rhea" id="RHEA:72867"/>
        <dbReference type="ChEBI" id="CHEBI:15377"/>
        <dbReference type="ChEBI" id="CHEBI:15378"/>
        <dbReference type="ChEBI" id="CHEBI:143810"/>
        <dbReference type="ChEBI" id="CHEBI:192533"/>
    </reaction>
    <physiologicalReaction direction="left-to-right" evidence="4">
        <dbReference type="Rhea" id="RHEA:72868"/>
    </physiologicalReaction>
</comment>
<evidence type="ECO:0000313" key="11">
    <source>
        <dbReference type="Proteomes" id="UP000000330"/>
    </source>
</evidence>
<dbReference type="InterPro" id="IPR009097">
    <property type="entry name" value="Cyclic_Pdiesterase"/>
</dbReference>
<dbReference type="GeneID" id="10323134"/>
<dbReference type="EMBL" id="HM114315">
    <property type="protein sequence ID" value="ADJ19462.1"/>
    <property type="molecule type" value="Genomic_DNA"/>
</dbReference>
<comment type="catalytic activity">
    <reaction evidence="2">
        <text>3',3',3'-cAAG + H2O = G[3'-5']pA[3'-5']pAp[3'] + H(+)</text>
        <dbReference type="Rhea" id="RHEA:72863"/>
        <dbReference type="ChEBI" id="CHEBI:15377"/>
        <dbReference type="ChEBI" id="CHEBI:15378"/>
        <dbReference type="ChEBI" id="CHEBI:143810"/>
        <dbReference type="ChEBI" id="CHEBI:192532"/>
    </reaction>
    <physiologicalReaction direction="left-to-right" evidence="2">
        <dbReference type="Rhea" id="RHEA:72864"/>
    </physiologicalReaction>
</comment>
<keyword evidence="11" id="KW-1185">Reference proteome</keyword>
<organism evidence="10 11">
    <name type="scientific">Acinetobacter phage 133</name>
    <dbReference type="NCBI Taxonomy" id="2919552"/>
    <lineage>
        <taxon>Viruses</taxon>
        <taxon>Duplodnaviria</taxon>
        <taxon>Heunggongvirae</taxon>
        <taxon>Uroviricota</taxon>
        <taxon>Caudoviricetes</taxon>
        <taxon>Pantevenvirales</taxon>
        <taxon>Straboviridae</taxon>
        <taxon>Tevenvirinae</taxon>
        <taxon>Centumtrigintavirus</taxon>
        <taxon>Centumtrigintavirus cv133</taxon>
        <taxon>Acinetobacter virus 133</taxon>
    </lineage>
</organism>
<gene>
    <name evidence="10" type="primary">57B</name>
    <name evidence="10" type="ORF">Acj133p147</name>
</gene>
<evidence type="ECO:0000256" key="6">
    <source>
        <dbReference type="ARBA" id="ARBA00034316"/>
    </source>
</evidence>
<evidence type="ECO:0000256" key="7">
    <source>
        <dbReference type="ARBA" id="ARBA00034343"/>
    </source>
</evidence>
<evidence type="ECO:0000259" key="9">
    <source>
        <dbReference type="Pfam" id="PF23474"/>
    </source>
</evidence>
<evidence type="ECO:0000256" key="2">
    <source>
        <dbReference type="ARBA" id="ARBA00034233"/>
    </source>
</evidence>
<comment type="catalytic activity">
    <reaction evidence="8">
        <text>3',3'-cUAMP + H2O = U[3'-5']pAp[3'] + H(+)</text>
        <dbReference type="Rhea" id="RHEA:72835"/>
        <dbReference type="ChEBI" id="CHEBI:15377"/>
        <dbReference type="ChEBI" id="CHEBI:15378"/>
        <dbReference type="ChEBI" id="CHEBI:143809"/>
        <dbReference type="ChEBI" id="CHEBI:192498"/>
    </reaction>
    <physiologicalReaction direction="left-to-right" evidence="8">
        <dbReference type="Rhea" id="RHEA:72836"/>
    </physiologicalReaction>
</comment>
<keyword evidence="1" id="KW-0378">Hydrolase</keyword>
<dbReference type="Proteomes" id="UP000000330">
    <property type="component" value="Segment"/>
</dbReference>
<dbReference type="KEGG" id="vg:10323134"/>
<comment type="similarity">
    <text evidence="6">Belongs to the anti-CBASS protein Acb1 family.</text>
</comment>
<protein>
    <recommendedName>
        <fullName evidence="7">Anti-CBASS protein Acb1</fullName>
    </recommendedName>
</protein>
<evidence type="ECO:0000256" key="5">
    <source>
        <dbReference type="ARBA" id="ARBA00034283"/>
    </source>
</evidence>
<dbReference type="InterPro" id="IPR056175">
    <property type="entry name" value="Acb1-like_C"/>
</dbReference>
<evidence type="ECO:0000256" key="4">
    <source>
        <dbReference type="ARBA" id="ARBA00034244"/>
    </source>
</evidence>
<sequence>MAKGTYASAHFSDSTLNQLEKFQRELGLLNPVPREKLHCTICYSRVGIPFRPLNNYYAGISGELEIWDTKYGRTLVLKLNSDQLKERHEYSMILGATYDFPEYTPHITLSYNLGGQKINIEGGIYIDLFVDHERVEELDDNWSDDK</sequence>
<feature type="domain" description="Anti-CBASS protein Acb1-like C-terminal" evidence="9">
    <location>
        <begin position="3"/>
        <end position="144"/>
    </location>
</feature>
<evidence type="ECO:0000256" key="8">
    <source>
        <dbReference type="ARBA" id="ARBA00048123"/>
    </source>
</evidence>
<dbReference type="RefSeq" id="YP_004300728.1">
    <property type="nucleotide sequence ID" value="NC_015250.1"/>
</dbReference>
<dbReference type="SUPFAM" id="SSF55144">
    <property type="entry name" value="LigT-like"/>
    <property type="match status" value="1"/>
</dbReference>
<evidence type="ECO:0000256" key="3">
    <source>
        <dbReference type="ARBA" id="ARBA00034240"/>
    </source>
</evidence>
<evidence type="ECO:0000313" key="10">
    <source>
        <dbReference type="EMBL" id="ADJ19462.1"/>
    </source>
</evidence>